<keyword evidence="4 6" id="KW-0472">Membrane</keyword>
<feature type="domain" description="Cationic amino acid transporter C-terminal" evidence="7">
    <location>
        <begin position="575"/>
        <end position="625"/>
    </location>
</feature>
<evidence type="ECO:0000256" key="3">
    <source>
        <dbReference type="ARBA" id="ARBA00022989"/>
    </source>
</evidence>
<proteinExistence type="predicted"/>
<dbReference type="PANTHER" id="PTHR43243">
    <property type="entry name" value="INNER MEMBRANE TRANSPORTER YGJI-RELATED"/>
    <property type="match status" value="1"/>
</dbReference>
<feature type="compositionally biased region" description="Basic and acidic residues" evidence="5">
    <location>
        <begin position="653"/>
        <end position="666"/>
    </location>
</feature>
<accession>H3CER8</accession>
<feature type="transmembrane region" description="Helical" evidence="6">
    <location>
        <begin position="379"/>
        <end position="406"/>
    </location>
</feature>
<feature type="transmembrane region" description="Helical" evidence="6">
    <location>
        <begin position="259"/>
        <end position="277"/>
    </location>
</feature>
<feature type="transmembrane region" description="Helical" evidence="6">
    <location>
        <begin position="573"/>
        <end position="594"/>
    </location>
</feature>
<evidence type="ECO:0000313" key="9">
    <source>
        <dbReference type="Proteomes" id="UP000007303"/>
    </source>
</evidence>
<reference evidence="8" key="2">
    <citation type="submission" date="2025-08" db="UniProtKB">
        <authorList>
            <consortium name="Ensembl"/>
        </authorList>
    </citation>
    <scope>IDENTIFICATION</scope>
</reference>
<feature type="transmembrane region" description="Helical" evidence="6">
    <location>
        <begin position="606"/>
        <end position="623"/>
    </location>
</feature>
<feature type="transmembrane region" description="Helical" evidence="6">
    <location>
        <begin position="412"/>
        <end position="431"/>
    </location>
</feature>
<feature type="transmembrane region" description="Helical" evidence="6">
    <location>
        <begin position="511"/>
        <end position="534"/>
    </location>
</feature>
<organism evidence="8 9">
    <name type="scientific">Tetraodon nigroviridis</name>
    <name type="common">Spotted green pufferfish</name>
    <name type="synonym">Chelonodon nigroviridis</name>
    <dbReference type="NCBI Taxonomy" id="99883"/>
    <lineage>
        <taxon>Eukaryota</taxon>
        <taxon>Metazoa</taxon>
        <taxon>Chordata</taxon>
        <taxon>Craniata</taxon>
        <taxon>Vertebrata</taxon>
        <taxon>Euteleostomi</taxon>
        <taxon>Actinopterygii</taxon>
        <taxon>Neopterygii</taxon>
        <taxon>Teleostei</taxon>
        <taxon>Neoteleostei</taxon>
        <taxon>Acanthomorphata</taxon>
        <taxon>Eupercaria</taxon>
        <taxon>Tetraodontiformes</taxon>
        <taxon>Tetradontoidea</taxon>
        <taxon>Tetraodontidae</taxon>
        <taxon>Tetraodon</taxon>
    </lineage>
</organism>
<name>H3CER8_TETNG</name>
<dbReference type="AlphaFoldDB" id="H3CER8"/>
<dbReference type="GeneTree" id="ENSGT00940000155893"/>
<feature type="transmembrane region" description="Helical" evidence="6">
    <location>
        <begin position="61"/>
        <end position="82"/>
    </location>
</feature>
<evidence type="ECO:0000256" key="5">
    <source>
        <dbReference type="SAM" id="MobiDB-lite"/>
    </source>
</evidence>
<dbReference type="InParanoid" id="H3CER8"/>
<dbReference type="HOGENOM" id="CLU_007946_15_7_1"/>
<evidence type="ECO:0000256" key="4">
    <source>
        <dbReference type="ARBA" id="ARBA00023136"/>
    </source>
</evidence>
<evidence type="ECO:0000256" key="6">
    <source>
        <dbReference type="SAM" id="Phobius"/>
    </source>
</evidence>
<evidence type="ECO:0000256" key="2">
    <source>
        <dbReference type="ARBA" id="ARBA00022692"/>
    </source>
</evidence>
<evidence type="ECO:0000259" key="7">
    <source>
        <dbReference type="Pfam" id="PF13906"/>
    </source>
</evidence>
<dbReference type="Pfam" id="PF13906">
    <property type="entry name" value="AA_permease_C"/>
    <property type="match status" value="1"/>
</dbReference>
<evidence type="ECO:0000256" key="1">
    <source>
        <dbReference type="ARBA" id="ARBA00004141"/>
    </source>
</evidence>
<feature type="transmembrane region" description="Helical" evidence="6">
    <location>
        <begin position="338"/>
        <end position="358"/>
    </location>
</feature>
<feature type="transmembrane region" description="Helical" evidence="6">
    <location>
        <begin position="221"/>
        <end position="239"/>
    </location>
</feature>
<comment type="subcellular location">
    <subcellularLocation>
        <location evidence="1">Membrane</location>
        <topology evidence="1">Multi-pass membrane protein</topology>
    </subcellularLocation>
</comment>
<feature type="transmembrane region" description="Helical" evidence="6">
    <location>
        <begin position="192"/>
        <end position="209"/>
    </location>
</feature>
<dbReference type="OMA" id="DQYGYQS"/>
<keyword evidence="9" id="KW-1185">Reference proteome</keyword>
<keyword evidence="2 6" id="KW-0812">Transmembrane</keyword>
<keyword evidence="3 6" id="KW-1133">Transmembrane helix</keyword>
<protein>
    <submittedName>
        <fullName evidence="8">Solute carrier family 7 member 14b</fullName>
    </submittedName>
</protein>
<feature type="region of interest" description="Disordered" evidence="5">
    <location>
        <begin position="649"/>
        <end position="683"/>
    </location>
</feature>
<feature type="transmembrane region" description="Helical" evidence="6">
    <location>
        <begin position="540"/>
        <end position="561"/>
    </location>
</feature>
<feature type="transmembrane region" description="Helical" evidence="6">
    <location>
        <begin position="88"/>
        <end position="111"/>
    </location>
</feature>
<sequence>TCPAMASWLPRLSLGDACSNLHWRLLRTKPVGSMAPGAHDLTELAEGSAVGLARVLTTVDLVSLGVGSCVGTGMYVVAGLVAKAMAGPGVILSFLIAAAASILSGVCYAEFGVRVPKTTGSAYTYSYVTVGECVAFFIGWNLILEYLIGTAAGASALSSMFDSLANHSISYTATHLGTLPGLGRGEETCPDLLALFIALLVTVVIALGVRNSVGLNNVLNVVNLLVWVFMMLAGLFFVSADTWEDGGFLPYGWSGVMRGAATCFYAFIGFDIIATTGEEARNPNSSIPYAITASLVTCLTAYLTVSVILTLMVPYRLIDGSAPLMEMFAVHGFLWGKYAVAVGSVAGLSVSLLGSLFPMPRVILAMARDGLLFRGLSHVSAFTHTPTVACAVSGSLAALLALLVSLRDLIEMMSIGTLLAYTLVSVCVLLLRYQPDQDAEAAPSEVGTAAAGNGQNQMGDAEEEGWSYQAGVSAGPPSLLEKLLGGRYSELRLRLGMPSTAEQPTAASGRLVTRCTVLLFLMSFLLWSTVIFGVEQGTGAAAVFSGLAAALMLASMVKLLVLILQQPQSGRRLAYMAPCVPFVPAAAILVNSYLMLKLSPLTWARFTVWCLIGLLIYGCYGMWHSTLELDALETQAHASSYQRYDDQLDDAFSDDHSRPPHQDEPTYRGWSAPEEGGCGYQQQ</sequence>
<dbReference type="STRING" id="99883.ENSTNIP00000006742"/>
<feature type="transmembrane region" description="Helical" evidence="6">
    <location>
        <begin position="289"/>
        <end position="318"/>
    </location>
</feature>
<reference evidence="8" key="3">
    <citation type="submission" date="2025-09" db="UniProtKB">
        <authorList>
            <consortium name="Ensembl"/>
        </authorList>
    </citation>
    <scope>IDENTIFICATION</scope>
</reference>
<dbReference type="GO" id="GO:0005886">
    <property type="term" value="C:plasma membrane"/>
    <property type="evidence" value="ECO:0007669"/>
    <property type="project" value="TreeGrafter"/>
</dbReference>
<dbReference type="Gene3D" id="1.20.1740.10">
    <property type="entry name" value="Amino acid/polyamine transporter I"/>
    <property type="match status" value="1"/>
</dbReference>
<dbReference type="Pfam" id="PF13520">
    <property type="entry name" value="AA_permease_2"/>
    <property type="match status" value="1"/>
</dbReference>
<dbReference type="InterPro" id="IPR002293">
    <property type="entry name" value="AA/rel_permease1"/>
</dbReference>
<evidence type="ECO:0000313" key="8">
    <source>
        <dbReference type="Ensembl" id="ENSTNIP00000006742.1"/>
    </source>
</evidence>
<dbReference type="GO" id="GO:0015171">
    <property type="term" value="F:amino acid transmembrane transporter activity"/>
    <property type="evidence" value="ECO:0007669"/>
    <property type="project" value="TreeGrafter"/>
</dbReference>
<dbReference type="InterPro" id="IPR029485">
    <property type="entry name" value="CAT_C"/>
</dbReference>
<dbReference type="FunFam" id="1.20.1740.10:FF:000010">
    <property type="entry name" value="probable cationic amino acid transporter"/>
    <property type="match status" value="1"/>
</dbReference>
<dbReference type="PANTHER" id="PTHR43243:SF29">
    <property type="entry name" value="CATIONIC AMINO ACID TRANSPORTER-RELATED"/>
    <property type="match status" value="1"/>
</dbReference>
<dbReference type="Ensembl" id="ENSTNIT00000006893.1">
    <property type="protein sequence ID" value="ENSTNIP00000006742.1"/>
    <property type="gene ID" value="ENSTNIG00000004125.1"/>
</dbReference>
<reference evidence="9" key="1">
    <citation type="journal article" date="2004" name="Nature">
        <title>Genome duplication in the teleost fish Tetraodon nigroviridis reveals the early vertebrate proto-karyotype.</title>
        <authorList>
            <person name="Jaillon O."/>
            <person name="Aury J.-M."/>
            <person name="Brunet F."/>
            <person name="Petit J.-L."/>
            <person name="Stange-Thomann N."/>
            <person name="Mauceli E."/>
            <person name="Bouneau L."/>
            <person name="Fischer C."/>
            <person name="Ozouf-Costaz C."/>
            <person name="Bernot A."/>
            <person name="Nicaud S."/>
            <person name="Jaffe D."/>
            <person name="Fisher S."/>
            <person name="Lutfalla G."/>
            <person name="Dossat C."/>
            <person name="Segurens B."/>
            <person name="Dasilva C."/>
            <person name="Salanoubat M."/>
            <person name="Levy M."/>
            <person name="Boudet N."/>
            <person name="Castellano S."/>
            <person name="Anthouard V."/>
            <person name="Jubin C."/>
            <person name="Castelli V."/>
            <person name="Katinka M."/>
            <person name="Vacherie B."/>
            <person name="Biemont C."/>
            <person name="Skalli Z."/>
            <person name="Cattolico L."/>
            <person name="Poulain J."/>
            <person name="De Berardinis V."/>
            <person name="Cruaud C."/>
            <person name="Duprat S."/>
            <person name="Brottier P."/>
            <person name="Coutanceau J.-P."/>
            <person name="Gouzy J."/>
            <person name="Parra G."/>
            <person name="Lardier G."/>
            <person name="Chapple C."/>
            <person name="McKernan K.J."/>
            <person name="McEwan P."/>
            <person name="Bosak S."/>
            <person name="Kellis M."/>
            <person name="Volff J.-N."/>
            <person name="Guigo R."/>
            <person name="Zody M.C."/>
            <person name="Mesirov J."/>
            <person name="Lindblad-Toh K."/>
            <person name="Birren B."/>
            <person name="Nusbaum C."/>
            <person name="Kahn D."/>
            <person name="Robinson-Rechavi M."/>
            <person name="Laudet V."/>
            <person name="Schachter V."/>
            <person name="Quetier F."/>
            <person name="Saurin W."/>
            <person name="Scarpelli C."/>
            <person name="Wincker P."/>
            <person name="Lander E.S."/>
            <person name="Weissenbach J."/>
            <person name="Roest Crollius H."/>
        </authorList>
    </citation>
    <scope>NUCLEOTIDE SEQUENCE [LARGE SCALE GENOMIC DNA]</scope>
</reference>
<dbReference type="Proteomes" id="UP000007303">
    <property type="component" value="Unassembled WGS sequence"/>
</dbReference>